<organism evidence="2 3">
    <name type="scientific">Persicimonas caeni</name>
    <dbReference type="NCBI Taxonomy" id="2292766"/>
    <lineage>
        <taxon>Bacteria</taxon>
        <taxon>Deltaproteobacteria</taxon>
        <taxon>Bradymonadales</taxon>
        <taxon>Bradymonadaceae</taxon>
        <taxon>Persicimonas</taxon>
    </lineage>
</organism>
<evidence type="ECO:0000313" key="2">
    <source>
        <dbReference type="EMBL" id="QDG50253.1"/>
    </source>
</evidence>
<dbReference type="Gene3D" id="2.40.170.10">
    <property type="entry name" value="Porin, LamB type"/>
    <property type="match status" value="1"/>
</dbReference>
<dbReference type="InterPro" id="IPR003192">
    <property type="entry name" value="Porin_LamB"/>
</dbReference>
<dbReference type="InterPro" id="IPR036998">
    <property type="entry name" value="Porin_LamB_sf"/>
</dbReference>
<sequence length="551" mass="60964">MVARPRRRRAAVQAPLIAGATTLQGRRIPLEPPAHLTYTARKSRKCLISGCCKLKYYHHTALLIALGTLTLSAAPAAAQQVPSGDDDASTVAAPTEASKEETDLGAAAETTGEFLFGSYGRAQFELDGEGNDGAAQNIVSHGPRLFQEDYAEFDFSYTLEKPDGFTSQVLFTFALFGPFAHYDGDFLDQPMAVRNLYVRMANLSQALDGLSLWAGSRMYRGDDIYLLDWWPLDELNTVGGGLAYRKHGFDGRLHLGVNRLDNDYQLQVIEVPSTPFGTRPKVLLDRQRLLGSGRFEYAATDLVARWGAKGVLYGEYHRLPEGQRIPQEFIQDGAPTRPEAEVLETLPSDDGFVLGAELGLFESETTNHLNLFFRYSRGLAAFGEFGVPFGTALDGTSGDAEEILGALSGNWESQYFGVMAGAYLRKFTDADTNTSDLDEFVEGTAVVRPAIYVTDHFHQAFEVSYQRRYPFGLDPDTGEFEDPQVWQLSVLELLSLGRGNYARPQIRLGYTVAFANDAARNEYPVGDTRRPEDVEHIVSVGAEWWFNSSTY</sequence>
<dbReference type="AlphaFoldDB" id="A0A4Y6PPW3"/>
<dbReference type="EMBL" id="CP041186">
    <property type="protein sequence ID" value="QDG50253.1"/>
    <property type="molecule type" value="Genomic_DNA"/>
</dbReference>
<accession>A0A5B8Y1A6</accession>
<dbReference type="GO" id="GO:0034219">
    <property type="term" value="P:carbohydrate transmembrane transport"/>
    <property type="evidence" value="ECO:0007669"/>
    <property type="project" value="InterPro"/>
</dbReference>
<evidence type="ECO:0000256" key="1">
    <source>
        <dbReference type="SAM" id="MobiDB-lite"/>
    </source>
</evidence>
<gene>
    <name evidence="2" type="ORF">FIV42_05765</name>
</gene>
<protein>
    <submittedName>
        <fullName evidence="2">Carbohydrate porin</fullName>
    </submittedName>
</protein>
<keyword evidence="3" id="KW-1185">Reference proteome</keyword>
<name>A0A4Y6PPW3_PERCE</name>
<dbReference type="Proteomes" id="UP000315995">
    <property type="component" value="Chromosome"/>
</dbReference>
<reference evidence="2 3" key="1">
    <citation type="submission" date="2019-06" db="EMBL/GenBank/DDBJ databases">
        <title>Persicimonas caeni gen. nov., sp. nov., a predatory bacterium isolated from solar saltern.</title>
        <authorList>
            <person name="Wang S."/>
        </authorList>
    </citation>
    <scope>NUCLEOTIDE SEQUENCE [LARGE SCALE GENOMIC DNA]</scope>
    <source>
        <strain evidence="2 3">YN101</strain>
    </source>
</reference>
<evidence type="ECO:0000313" key="3">
    <source>
        <dbReference type="Proteomes" id="UP000315995"/>
    </source>
</evidence>
<dbReference type="SUPFAM" id="SSF56935">
    <property type="entry name" value="Porins"/>
    <property type="match status" value="1"/>
</dbReference>
<dbReference type="GO" id="GO:0016020">
    <property type="term" value="C:membrane"/>
    <property type="evidence" value="ECO:0007669"/>
    <property type="project" value="InterPro"/>
</dbReference>
<dbReference type="Pfam" id="PF02264">
    <property type="entry name" value="LamB"/>
    <property type="match status" value="1"/>
</dbReference>
<proteinExistence type="predicted"/>
<dbReference type="GO" id="GO:0015288">
    <property type="term" value="F:porin activity"/>
    <property type="evidence" value="ECO:0007669"/>
    <property type="project" value="InterPro"/>
</dbReference>
<dbReference type="OrthoDB" id="5493648at2"/>
<feature type="region of interest" description="Disordered" evidence="1">
    <location>
        <begin position="80"/>
        <end position="105"/>
    </location>
</feature>
<accession>A0A4Y6PPW3</accession>